<feature type="binding site" evidence="3">
    <location>
        <position position="132"/>
    </location>
    <ligand>
        <name>a divalent metal cation</name>
        <dbReference type="ChEBI" id="CHEBI:60240"/>
    </ligand>
</feature>
<dbReference type="Gene3D" id="1.20.120.450">
    <property type="entry name" value="dinb family like domain"/>
    <property type="match status" value="1"/>
</dbReference>
<dbReference type="RefSeq" id="WP_106715458.1">
    <property type="nucleotide sequence ID" value="NZ_JACHXT010000004.1"/>
</dbReference>
<dbReference type="SUPFAM" id="SSF109854">
    <property type="entry name" value="DinB/YfiT-like putative metalloenzymes"/>
    <property type="match status" value="1"/>
</dbReference>
<organism evidence="4 5">
    <name type="scientific">Phyllobacterium endophyticum</name>
    <dbReference type="NCBI Taxonomy" id="1149773"/>
    <lineage>
        <taxon>Bacteria</taxon>
        <taxon>Pseudomonadati</taxon>
        <taxon>Pseudomonadota</taxon>
        <taxon>Alphaproteobacteria</taxon>
        <taxon>Hyphomicrobiales</taxon>
        <taxon>Phyllobacteriaceae</taxon>
        <taxon>Phyllobacterium</taxon>
    </lineage>
</organism>
<dbReference type="InterPro" id="IPR034660">
    <property type="entry name" value="DinB/YfiT-like"/>
</dbReference>
<accession>A0A2P7B106</accession>
<comment type="similarity">
    <text evidence="1">Belongs to the DinB family.</text>
</comment>
<keyword evidence="5" id="KW-1185">Reference proteome</keyword>
<dbReference type="EMBL" id="PGGN01000001">
    <property type="protein sequence ID" value="PSH60143.1"/>
    <property type="molecule type" value="Genomic_DNA"/>
</dbReference>
<dbReference type="PANTHER" id="PTHR37302:SF1">
    <property type="entry name" value="PROTEIN DINB"/>
    <property type="match status" value="1"/>
</dbReference>
<sequence>MKDHFKRLARYNKWANGRIYEAAAALDAEDYFADRRAYFKSVHGTLNHLLAIDKLWLGRLTGEPYVPPSPNVILHDNLDALRKARATCDDHLIEAVDALDESTIVGIFSWVTMEGQPYTSTFDRCLTQIFNHQTHHRGQVHTLLSQLTGDAPPIDFFLCMNDDFSPEGENQ</sequence>
<keyword evidence="2 3" id="KW-0479">Metal-binding</keyword>
<evidence type="ECO:0000313" key="5">
    <source>
        <dbReference type="Proteomes" id="UP000241158"/>
    </source>
</evidence>
<evidence type="ECO:0000313" key="4">
    <source>
        <dbReference type="EMBL" id="PSH60143.1"/>
    </source>
</evidence>
<dbReference type="InterPro" id="IPR007837">
    <property type="entry name" value="DinB"/>
</dbReference>
<comment type="caution">
    <text evidence="4">The sequence shown here is derived from an EMBL/GenBank/DDBJ whole genome shotgun (WGS) entry which is preliminary data.</text>
</comment>
<reference evidence="5" key="1">
    <citation type="submission" date="2017-11" db="EMBL/GenBank/DDBJ databases">
        <authorList>
            <person name="Kuznetsova I."/>
            <person name="Sazanova A."/>
            <person name="Chirak E."/>
            <person name="Safronova V."/>
            <person name="Willems A."/>
        </authorList>
    </citation>
    <scope>NUCLEOTIDE SEQUENCE [LARGE SCALE GENOMIC DNA]</scope>
    <source>
        <strain evidence="5">PEPV15</strain>
    </source>
</reference>
<name>A0A2P7B106_9HYPH</name>
<feature type="binding site" evidence="3">
    <location>
        <position position="48"/>
    </location>
    <ligand>
        <name>a divalent metal cation</name>
        <dbReference type="ChEBI" id="CHEBI:60240"/>
    </ligand>
</feature>
<feature type="binding site" evidence="3">
    <location>
        <position position="136"/>
    </location>
    <ligand>
        <name>a divalent metal cation</name>
        <dbReference type="ChEBI" id="CHEBI:60240"/>
    </ligand>
</feature>
<evidence type="ECO:0000256" key="1">
    <source>
        <dbReference type="ARBA" id="ARBA00008635"/>
    </source>
</evidence>
<evidence type="ECO:0000256" key="2">
    <source>
        <dbReference type="ARBA" id="ARBA00022723"/>
    </source>
</evidence>
<gene>
    <name evidence="4" type="ORF">CU100_05410</name>
</gene>
<dbReference type="OrthoDB" id="9807509at2"/>
<dbReference type="Proteomes" id="UP000241158">
    <property type="component" value="Unassembled WGS sequence"/>
</dbReference>
<dbReference type="AlphaFoldDB" id="A0A2P7B106"/>
<dbReference type="GO" id="GO:0046872">
    <property type="term" value="F:metal ion binding"/>
    <property type="evidence" value="ECO:0007669"/>
    <property type="project" value="UniProtKB-KW"/>
</dbReference>
<protein>
    <submittedName>
        <fullName evidence="4">Damage-inducible protein DinB</fullName>
    </submittedName>
</protein>
<evidence type="ECO:0000256" key="3">
    <source>
        <dbReference type="PIRSR" id="PIRSR607837-1"/>
    </source>
</evidence>
<dbReference type="Pfam" id="PF05163">
    <property type="entry name" value="DinB"/>
    <property type="match status" value="1"/>
</dbReference>
<dbReference type="PANTHER" id="PTHR37302">
    <property type="entry name" value="SLR1116 PROTEIN"/>
    <property type="match status" value="1"/>
</dbReference>
<proteinExistence type="inferred from homology"/>